<feature type="region of interest" description="Disordered" evidence="1">
    <location>
        <begin position="110"/>
        <end position="175"/>
    </location>
</feature>
<organism evidence="2">
    <name type="scientific">uncultured Desulfovibrio sp</name>
    <dbReference type="NCBI Taxonomy" id="167968"/>
    <lineage>
        <taxon>Bacteria</taxon>
        <taxon>Pseudomonadati</taxon>
        <taxon>Thermodesulfobacteriota</taxon>
        <taxon>Desulfovibrionia</taxon>
        <taxon>Desulfovibrionales</taxon>
        <taxon>Desulfovibrionaceae</taxon>
        <taxon>Desulfovibrio</taxon>
        <taxon>environmental samples</taxon>
    </lineage>
</organism>
<dbReference type="EMBL" id="FMJC01000001">
    <property type="protein sequence ID" value="SCM69938.1"/>
    <property type="molecule type" value="Genomic_DNA"/>
</dbReference>
<dbReference type="AlphaFoldDB" id="A0A212KXB3"/>
<proteinExistence type="predicted"/>
<accession>A0A212KXB3</accession>
<reference evidence="2" key="1">
    <citation type="submission" date="2016-08" db="EMBL/GenBank/DDBJ databases">
        <authorList>
            <person name="Seilhamer J.J."/>
        </authorList>
    </citation>
    <scope>NUCLEOTIDE SEQUENCE</scope>
    <source>
        <strain evidence="2">86-1</strain>
    </source>
</reference>
<evidence type="ECO:0000313" key="2">
    <source>
        <dbReference type="EMBL" id="SCM69938.1"/>
    </source>
</evidence>
<name>A0A212KXB3_9BACT</name>
<protein>
    <recommendedName>
        <fullName evidence="3">Helix-turn-helix domain-containing protein</fullName>
    </recommendedName>
</protein>
<feature type="compositionally biased region" description="Gly residues" evidence="1">
    <location>
        <begin position="117"/>
        <end position="128"/>
    </location>
</feature>
<gene>
    <name evidence="2" type="ORF">KL86DES1_10061</name>
</gene>
<feature type="compositionally biased region" description="Low complexity" evidence="1">
    <location>
        <begin position="129"/>
        <end position="138"/>
    </location>
</feature>
<evidence type="ECO:0000256" key="1">
    <source>
        <dbReference type="SAM" id="MobiDB-lite"/>
    </source>
</evidence>
<evidence type="ECO:0008006" key="3">
    <source>
        <dbReference type="Google" id="ProtNLM"/>
    </source>
</evidence>
<sequence>MRRRGMHNNAIPITVTPATGGGHCGTFVRAPDDFLTLDELANALRLDPRTVKRVAYALGGKRFGNRWRFKWGTVMEYFSNADFENGQRQSVDGAGGFGRQAGCLQDVSARQEARPGMAGGKRMGGGATQTGRSGPTPRSGGGGDAPDPYGLREALGLGGGVSGPRAPHNGAHNVG</sequence>